<feature type="region of interest" description="Disordered" evidence="5">
    <location>
        <begin position="27"/>
        <end position="54"/>
    </location>
</feature>
<dbReference type="RefSeq" id="WP_193517634.1">
    <property type="nucleotide sequence ID" value="NZ_BMXL01000005.1"/>
</dbReference>
<dbReference type="PANTHER" id="PTHR30329:SF21">
    <property type="entry name" value="LIPOPROTEIN YIAD-RELATED"/>
    <property type="match status" value="1"/>
</dbReference>
<name>A0A918XAC5_9ACTN</name>
<dbReference type="SUPFAM" id="SSF103088">
    <property type="entry name" value="OmpA-like"/>
    <property type="match status" value="1"/>
</dbReference>
<evidence type="ECO:0000256" key="3">
    <source>
        <dbReference type="ARBA" id="ARBA00023237"/>
    </source>
</evidence>
<evidence type="ECO:0000259" key="6">
    <source>
        <dbReference type="PROSITE" id="PS51123"/>
    </source>
</evidence>
<dbReference type="PANTHER" id="PTHR30329">
    <property type="entry name" value="STATOR ELEMENT OF FLAGELLAR MOTOR COMPLEX"/>
    <property type="match status" value="1"/>
</dbReference>
<dbReference type="InterPro" id="IPR050330">
    <property type="entry name" value="Bact_OuterMem_StrucFunc"/>
</dbReference>
<keyword evidence="2 4" id="KW-0472">Membrane</keyword>
<reference evidence="7 8" key="1">
    <citation type="journal article" date="2014" name="Int. J. Syst. Evol. Microbiol.">
        <title>Complete genome sequence of Corynebacterium casei LMG S-19264T (=DSM 44701T), isolated from a smear-ripened cheese.</title>
        <authorList>
            <consortium name="US DOE Joint Genome Institute (JGI-PGF)"/>
            <person name="Walter F."/>
            <person name="Albersmeier A."/>
            <person name="Kalinowski J."/>
            <person name="Ruckert C."/>
        </authorList>
    </citation>
    <scope>NUCLEOTIDE SEQUENCE [LARGE SCALE GENOMIC DNA]</scope>
    <source>
        <strain evidence="7 8">KCTC 19473</strain>
    </source>
</reference>
<dbReference type="PRINTS" id="PR01021">
    <property type="entry name" value="OMPADOMAIN"/>
</dbReference>
<dbReference type="GO" id="GO:0009279">
    <property type="term" value="C:cell outer membrane"/>
    <property type="evidence" value="ECO:0007669"/>
    <property type="project" value="UniProtKB-SubCell"/>
</dbReference>
<sequence length="337" mass="36578">MNRIATLSHSILATALTVTLTGCVVAPENESGESGDHTKNPDEDSPEGQNNEHGFIETSYTTSTELGVNLEIGVRPLELIEEKSLKLSMEVSNSSGKDYAIEDALSDPENPYSASATTLIDPATQSRHLNNELEDGSCYCTFTQGVLESGDSINLEVMFPPPPEGTDFMTVTTPVTSPFFDVPIIESSESAEEDYTEGEILSLTMISNDEGNSGWSEQENDEELSILLSSDVLFDFDSAELTSEADEIIEQVASEIDQSNSSTVAIKGYTDDQGSDSVNIPLSEERAESVETSLSDIITRDDVKFETEGHGSSDPVADNRTDEGRELNRRVTVTFEK</sequence>
<comment type="subcellular location">
    <subcellularLocation>
        <location evidence="1">Cell outer membrane</location>
    </subcellularLocation>
</comment>
<dbReference type="CDD" id="cd07185">
    <property type="entry name" value="OmpA_C-like"/>
    <property type="match status" value="1"/>
</dbReference>
<keyword evidence="3" id="KW-0998">Cell outer membrane</keyword>
<evidence type="ECO:0000256" key="1">
    <source>
        <dbReference type="ARBA" id="ARBA00004442"/>
    </source>
</evidence>
<gene>
    <name evidence="7" type="ORF">GCM10007147_15160</name>
</gene>
<proteinExistence type="predicted"/>
<dbReference type="PROSITE" id="PS51257">
    <property type="entry name" value="PROKAR_LIPOPROTEIN"/>
    <property type="match status" value="1"/>
</dbReference>
<dbReference type="InterPro" id="IPR006665">
    <property type="entry name" value="OmpA-like"/>
</dbReference>
<protein>
    <recommendedName>
        <fullName evidence="6">OmpA-like domain-containing protein</fullName>
    </recommendedName>
</protein>
<dbReference type="EMBL" id="BMXL01000005">
    <property type="protein sequence ID" value="GHD21585.1"/>
    <property type="molecule type" value="Genomic_DNA"/>
</dbReference>
<dbReference type="InterPro" id="IPR036737">
    <property type="entry name" value="OmpA-like_sf"/>
</dbReference>
<evidence type="ECO:0000313" key="8">
    <source>
        <dbReference type="Proteomes" id="UP000654947"/>
    </source>
</evidence>
<dbReference type="Gene3D" id="3.30.1330.60">
    <property type="entry name" value="OmpA-like domain"/>
    <property type="match status" value="1"/>
</dbReference>
<dbReference type="Proteomes" id="UP000654947">
    <property type="component" value="Unassembled WGS sequence"/>
</dbReference>
<evidence type="ECO:0000256" key="2">
    <source>
        <dbReference type="ARBA" id="ARBA00023136"/>
    </source>
</evidence>
<feature type="domain" description="OmpA-like" evidence="6">
    <location>
        <begin position="221"/>
        <end position="337"/>
    </location>
</feature>
<dbReference type="Pfam" id="PF00691">
    <property type="entry name" value="OmpA"/>
    <property type="match status" value="1"/>
</dbReference>
<organism evidence="7 8">
    <name type="scientific">Nocardiopsis kunsanensis</name>
    <dbReference type="NCBI Taxonomy" id="141693"/>
    <lineage>
        <taxon>Bacteria</taxon>
        <taxon>Bacillati</taxon>
        <taxon>Actinomycetota</taxon>
        <taxon>Actinomycetes</taxon>
        <taxon>Streptosporangiales</taxon>
        <taxon>Nocardiopsidaceae</taxon>
        <taxon>Nocardiopsis</taxon>
    </lineage>
</organism>
<evidence type="ECO:0000256" key="5">
    <source>
        <dbReference type="SAM" id="MobiDB-lite"/>
    </source>
</evidence>
<dbReference type="InterPro" id="IPR006664">
    <property type="entry name" value="OMP_bac"/>
</dbReference>
<dbReference type="AlphaFoldDB" id="A0A918XAC5"/>
<evidence type="ECO:0000256" key="4">
    <source>
        <dbReference type="PROSITE-ProRule" id="PRU00473"/>
    </source>
</evidence>
<comment type="caution">
    <text evidence="7">The sequence shown here is derived from an EMBL/GenBank/DDBJ whole genome shotgun (WGS) entry which is preliminary data.</text>
</comment>
<evidence type="ECO:0000313" key="7">
    <source>
        <dbReference type="EMBL" id="GHD21585.1"/>
    </source>
</evidence>
<feature type="region of interest" description="Disordered" evidence="5">
    <location>
        <begin position="304"/>
        <end position="337"/>
    </location>
</feature>
<keyword evidence="8" id="KW-1185">Reference proteome</keyword>
<accession>A0A918XAC5</accession>
<dbReference type="PROSITE" id="PS51123">
    <property type="entry name" value="OMPA_2"/>
    <property type="match status" value="1"/>
</dbReference>